<evidence type="ECO:0000313" key="1">
    <source>
        <dbReference type="EMBL" id="PSS19962.1"/>
    </source>
</evidence>
<dbReference type="EMBL" id="KZ679010">
    <property type="protein sequence ID" value="PSS19962.1"/>
    <property type="molecule type" value="Genomic_DNA"/>
</dbReference>
<proteinExistence type="predicted"/>
<evidence type="ECO:0008006" key="3">
    <source>
        <dbReference type="Google" id="ProtNLM"/>
    </source>
</evidence>
<dbReference type="Proteomes" id="UP000241818">
    <property type="component" value="Unassembled WGS sequence"/>
</dbReference>
<evidence type="ECO:0000313" key="2">
    <source>
        <dbReference type="Proteomes" id="UP000241818"/>
    </source>
</evidence>
<reference evidence="1 2" key="1">
    <citation type="journal article" date="2018" name="New Phytol.">
        <title>Comparative genomics and transcriptomics depict ericoid mycorrhizal fungi as versatile saprotrophs and plant mutualists.</title>
        <authorList>
            <person name="Martino E."/>
            <person name="Morin E."/>
            <person name="Grelet G.A."/>
            <person name="Kuo A."/>
            <person name="Kohler A."/>
            <person name="Daghino S."/>
            <person name="Barry K.W."/>
            <person name="Cichocki N."/>
            <person name="Clum A."/>
            <person name="Dockter R.B."/>
            <person name="Hainaut M."/>
            <person name="Kuo R.C."/>
            <person name="LaButti K."/>
            <person name="Lindahl B.D."/>
            <person name="Lindquist E.A."/>
            <person name="Lipzen A."/>
            <person name="Khouja H.R."/>
            <person name="Magnuson J."/>
            <person name="Murat C."/>
            <person name="Ohm R.A."/>
            <person name="Singer S.W."/>
            <person name="Spatafora J.W."/>
            <person name="Wang M."/>
            <person name="Veneault-Fourrey C."/>
            <person name="Henrissat B."/>
            <person name="Grigoriev I.V."/>
            <person name="Martin F.M."/>
            <person name="Perotto S."/>
        </authorList>
    </citation>
    <scope>NUCLEOTIDE SEQUENCE [LARGE SCALE GENOMIC DNA]</scope>
    <source>
        <strain evidence="1 2">ATCC 22711</strain>
    </source>
</reference>
<name>A0A2T3B2U1_AMORE</name>
<dbReference type="AlphaFoldDB" id="A0A2T3B2U1"/>
<accession>A0A2T3B2U1</accession>
<dbReference type="GeneID" id="36568760"/>
<feature type="non-terminal residue" evidence="1">
    <location>
        <position position="1"/>
    </location>
</feature>
<dbReference type="RefSeq" id="XP_024721232.1">
    <property type="nucleotide sequence ID" value="XM_024860679.1"/>
</dbReference>
<organism evidence="1 2">
    <name type="scientific">Amorphotheca resinae ATCC 22711</name>
    <dbReference type="NCBI Taxonomy" id="857342"/>
    <lineage>
        <taxon>Eukaryota</taxon>
        <taxon>Fungi</taxon>
        <taxon>Dikarya</taxon>
        <taxon>Ascomycota</taxon>
        <taxon>Pezizomycotina</taxon>
        <taxon>Leotiomycetes</taxon>
        <taxon>Helotiales</taxon>
        <taxon>Amorphothecaceae</taxon>
        <taxon>Amorphotheca</taxon>
    </lineage>
</organism>
<keyword evidence="2" id="KW-1185">Reference proteome</keyword>
<protein>
    <recommendedName>
        <fullName evidence="3">Endonuclease/exonuclease/phosphatase domain-containing protein</fullName>
    </recommendedName>
</protein>
<sequence length="50" mass="5842">INVKGYAILNVYRQLQTLEVIDYITYLLPLVKCLIKGDFNACYDMFKPRA</sequence>
<gene>
    <name evidence="1" type="ORF">M430DRAFT_101088</name>
</gene>
<dbReference type="InParanoid" id="A0A2T3B2U1"/>